<evidence type="ECO:0000256" key="3">
    <source>
        <dbReference type="ARBA" id="ARBA00022695"/>
    </source>
</evidence>
<feature type="region of interest" description="Disordered" evidence="8">
    <location>
        <begin position="16"/>
        <end position="71"/>
    </location>
</feature>
<feature type="compositionally biased region" description="Basic and acidic residues" evidence="8">
    <location>
        <begin position="16"/>
        <end position="47"/>
    </location>
</feature>
<dbReference type="PANTHER" id="PTHR10322">
    <property type="entry name" value="DNA POLYMERASE CATALYTIC SUBUNIT"/>
    <property type="match status" value="1"/>
</dbReference>
<gene>
    <name evidence="11" type="ORF">DRJ33_03515</name>
</gene>
<dbReference type="EMBL" id="QMQX01000048">
    <property type="protein sequence ID" value="RLE52550.1"/>
    <property type="molecule type" value="Genomic_DNA"/>
</dbReference>
<dbReference type="Gene3D" id="3.30.420.10">
    <property type="entry name" value="Ribonuclease H-like superfamily/Ribonuclease H"/>
    <property type="match status" value="1"/>
</dbReference>
<keyword evidence="4 7" id="KW-0239">DNA-directed DNA polymerase</keyword>
<dbReference type="GO" id="GO:0006261">
    <property type="term" value="P:DNA-templated DNA replication"/>
    <property type="evidence" value="ECO:0007669"/>
    <property type="project" value="TreeGrafter"/>
</dbReference>
<dbReference type="PRINTS" id="PR00106">
    <property type="entry name" value="DNAPOLB"/>
</dbReference>
<evidence type="ECO:0000259" key="9">
    <source>
        <dbReference type="Pfam" id="PF00136"/>
    </source>
</evidence>
<dbReference type="Gene3D" id="3.90.1600.10">
    <property type="entry name" value="Palm domain of DNA polymerase"/>
    <property type="match status" value="1"/>
</dbReference>
<evidence type="ECO:0000256" key="6">
    <source>
        <dbReference type="ARBA" id="ARBA00049244"/>
    </source>
</evidence>
<dbReference type="NCBIfam" id="NF004417">
    <property type="entry name" value="PRK05761.1-3"/>
    <property type="match status" value="1"/>
</dbReference>
<dbReference type="GO" id="GO:0000166">
    <property type="term" value="F:nucleotide binding"/>
    <property type="evidence" value="ECO:0007669"/>
    <property type="project" value="InterPro"/>
</dbReference>
<comment type="caution">
    <text evidence="11">The sequence shown here is derived from an EMBL/GenBank/DDBJ whole genome shotgun (WGS) entry which is preliminary data.</text>
</comment>
<dbReference type="GO" id="GO:0003677">
    <property type="term" value="F:DNA binding"/>
    <property type="evidence" value="ECO:0007669"/>
    <property type="project" value="UniProtKB-KW"/>
</dbReference>
<evidence type="ECO:0000256" key="8">
    <source>
        <dbReference type="SAM" id="MobiDB-lite"/>
    </source>
</evidence>
<dbReference type="Proteomes" id="UP000272051">
    <property type="component" value="Unassembled WGS sequence"/>
</dbReference>
<dbReference type="InterPro" id="IPR036397">
    <property type="entry name" value="RNaseH_sf"/>
</dbReference>
<dbReference type="InterPro" id="IPR017964">
    <property type="entry name" value="DNA-dir_DNA_pol_B_CS"/>
</dbReference>
<proteinExistence type="inferred from homology"/>
<dbReference type="FunFam" id="1.10.287.690:FF:000011">
    <property type="entry name" value="DNA polymerase"/>
    <property type="match status" value="1"/>
</dbReference>
<comment type="catalytic activity">
    <reaction evidence="6 7">
        <text>DNA(n) + a 2'-deoxyribonucleoside 5'-triphosphate = DNA(n+1) + diphosphate</text>
        <dbReference type="Rhea" id="RHEA:22508"/>
        <dbReference type="Rhea" id="RHEA-COMP:17339"/>
        <dbReference type="Rhea" id="RHEA-COMP:17340"/>
        <dbReference type="ChEBI" id="CHEBI:33019"/>
        <dbReference type="ChEBI" id="CHEBI:61560"/>
        <dbReference type="ChEBI" id="CHEBI:173112"/>
        <dbReference type="EC" id="2.7.7.7"/>
    </reaction>
</comment>
<keyword evidence="7" id="KW-0235">DNA replication</keyword>
<dbReference type="InterPro" id="IPR042087">
    <property type="entry name" value="DNA_pol_B_thumb"/>
</dbReference>
<sequence length="871" mass="100077">MLGHIIMNISLDRFITKEPKEQEKKPKQEQLEPKPKPIEAPKIVIEKEAEEEPEEEEEELEAEVEGAEEPEEALLEETAFEAEMPENTGPCFLLSVSYSGKKGCALVKLYDPEKGKIYFWYDNTGHRPYLLTDMPLQEVLKNPNVLKHPGFDPSHCQVVKKIDLLSDTEIELTKVTAKDPLSIGGRGKGLRDIIPQTWESRIRYHDCYIYDRELYPGYLYRIRNGVLERVDYKVSDEEIEAFKKIFPPGDEIFEEALNRWLPLFSCPAPNYRRVAIDIEVSTPQLDRIPDAKAAEYPVISAAIVSSDGIRRVLLLKRSEVPLGEKPPELENVELVFYDDEKKLLEDLFKILSSYPIVLTFNGDNFDLRYLWHRALKLGFRKDQIPITLGREVALLSVGIHVDLYKLLHNKAIQVYAFGNKYREVTLDSVASALLGVKKVPLEKLVTELSYMDLAAYCFRDAELTYNLSSFNNDMVMNLITLLMRISRLSMEDVTRQGVSNWIKNLLYFEHRRRGYLIPRQEDILRIKGETFTRAVIKGKKYLGAIVIEPRPGVYFNVVVLDFASLYPSIIKQWNISYETVRCPHPECRNNLLPNTPHWVCRKRRGLMSLITGLLRDIRVYWFKPKSKDKSLSEDLRRWYDIVQHALKVILNASYGVFGAEVFPLYCPPAAESTTAIGRYVITNTIAKARQEGVDVIYGDTDSVFLHDPSQEQINTLLDWVEKQFSIDLEVDKVYSYVTFSKRKKNYLGVLPNGVVDIKGLVGKKRNTPMFIKKAFEEMVGELSKVRSPEDFEKAKEKIKEIAKTCYFGLKNRRFSLDDLAFKVMLSRDVNKYVKTTPQHVKAAKQLVSKGVELKPGDIISYVKVTSPVGVK</sequence>
<dbReference type="InterPro" id="IPR050240">
    <property type="entry name" value="DNA_pol_type-B"/>
</dbReference>
<feature type="compositionally biased region" description="Acidic residues" evidence="8">
    <location>
        <begin position="48"/>
        <end position="71"/>
    </location>
</feature>
<dbReference type="InterPro" id="IPR006134">
    <property type="entry name" value="DNA-dir_DNA_pol_B_multi_dom"/>
</dbReference>
<dbReference type="InterPro" id="IPR023211">
    <property type="entry name" value="DNA_pol_palm_dom_sf"/>
</dbReference>
<accession>A0A497F0V0</accession>
<evidence type="ECO:0000256" key="4">
    <source>
        <dbReference type="ARBA" id="ARBA00022932"/>
    </source>
</evidence>
<organism evidence="11 12">
    <name type="scientific">Thermoproteota archaeon</name>
    <dbReference type="NCBI Taxonomy" id="2056631"/>
    <lineage>
        <taxon>Archaea</taxon>
        <taxon>Thermoproteota</taxon>
    </lineage>
</organism>
<dbReference type="GO" id="GO:0003887">
    <property type="term" value="F:DNA-directed DNA polymerase activity"/>
    <property type="evidence" value="ECO:0007669"/>
    <property type="project" value="UniProtKB-KW"/>
</dbReference>
<dbReference type="InterPro" id="IPR006133">
    <property type="entry name" value="DNA-dir_DNA_pol_B_exonuc"/>
</dbReference>
<dbReference type="SUPFAM" id="SSF53098">
    <property type="entry name" value="Ribonuclease H-like"/>
    <property type="match status" value="1"/>
</dbReference>
<dbReference type="CDD" id="cd05783">
    <property type="entry name" value="DNA_polB_B1_exo"/>
    <property type="match status" value="1"/>
</dbReference>
<dbReference type="EC" id="2.7.7.7" evidence="7"/>
<comment type="similarity">
    <text evidence="1 7">Belongs to the DNA polymerase type-B family.</text>
</comment>
<dbReference type="Gene3D" id="3.30.342.10">
    <property type="entry name" value="DNA Polymerase, chain B, domain 1"/>
    <property type="match status" value="1"/>
</dbReference>
<evidence type="ECO:0000256" key="2">
    <source>
        <dbReference type="ARBA" id="ARBA00022679"/>
    </source>
</evidence>
<dbReference type="InterPro" id="IPR006172">
    <property type="entry name" value="DNA-dir_DNA_pol_B"/>
</dbReference>
<dbReference type="InterPro" id="IPR043502">
    <property type="entry name" value="DNA/RNA_pol_sf"/>
</dbReference>
<dbReference type="AlphaFoldDB" id="A0A497F0V0"/>
<feature type="domain" description="DNA-directed DNA polymerase family B multifunctional" evidence="9">
    <location>
        <begin position="490"/>
        <end position="865"/>
    </location>
</feature>
<dbReference type="Pfam" id="PF03104">
    <property type="entry name" value="DNA_pol_B_exo1"/>
    <property type="match status" value="1"/>
</dbReference>
<keyword evidence="2 7" id="KW-0808">Transferase</keyword>
<dbReference type="Gene3D" id="1.10.287.690">
    <property type="entry name" value="Helix hairpin bin"/>
    <property type="match status" value="1"/>
</dbReference>
<feature type="non-terminal residue" evidence="11">
    <location>
        <position position="871"/>
    </location>
</feature>
<evidence type="ECO:0000256" key="5">
    <source>
        <dbReference type="ARBA" id="ARBA00023125"/>
    </source>
</evidence>
<protein>
    <recommendedName>
        <fullName evidence="7">DNA polymerase</fullName>
        <ecNumber evidence="7">2.7.7.7</ecNumber>
    </recommendedName>
</protein>
<name>A0A497F0V0_9CREN</name>
<dbReference type="PROSITE" id="PS00116">
    <property type="entry name" value="DNA_POLYMERASE_B"/>
    <property type="match status" value="1"/>
</dbReference>
<dbReference type="InterPro" id="IPR012337">
    <property type="entry name" value="RNaseH-like_sf"/>
</dbReference>
<dbReference type="SUPFAM" id="SSF56672">
    <property type="entry name" value="DNA/RNA polymerases"/>
    <property type="match status" value="1"/>
</dbReference>
<evidence type="ECO:0000256" key="1">
    <source>
        <dbReference type="ARBA" id="ARBA00005755"/>
    </source>
</evidence>
<dbReference type="Pfam" id="PF00136">
    <property type="entry name" value="DNA_pol_B"/>
    <property type="match status" value="1"/>
</dbReference>
<evidence type="ECO:0000313" key="11">
    <source>
        <dbReference type="EMBL" id="RLE52550.1"/>
    </source>
</evidence>
<evidence type="ECO:0000259" key="10">
    <source>
        <dbReference type="Pfam" id="PF03104"/>
    </source>
</evidence>
<dbReference type="Gene3D" id="1.10.132.60">
    <property type="entry name" value="DNA polymerase family B, C-terminal domain"/>
    <property type="match status" value="1"/>
</dbReference>
<dbReference type="SMART" id="SM00486">
    <property type="entry name" value="POLBc"/>
    <property type="match status" value="1"/>
</dbReference>
<dbReference type="PANTHER" id="PTHR10322:SF20">
    <property type="entry name" value="DNA POLYMERASE 1"/>
    <property type="match status" value="1"/>
</dbReference>
<evidence type="ECO:0000256" key="7">
    <source>
        <dbReference type="RuleBase" id="RU000442"/>
    </source>
</evidence>
<evidence type="ECO:0000313" key="12">
    <source>
        <dbReference type="Proteomes" id="UP000272051"/>
    </source>
</evidence>
<keyword evidence="3 7" id="KW-0548">Nucleotidyltransferase</keyword>
<keyword evidence="5 7" id="KW-0238">DNA-binding</keyword>
<feature type="domain" description="DNA-directed DNA polymerase family B exonuclease" evidence="10">
    <location>
        <begin position="196"/>
        <end position="378"/>
    </location>
</feature>
<reference evidence="11 12" key="1">
    <citation type="submission" date="2018-06" db="EMBL/GenBank/DDBJ databases">
        <title>Extensive metabolic versatility and redundancy in microbially diverse, dynamic hydrothermal sediments.</title>
        <authorList>
            <person name="Dombrowski N."/>
            <person name="Teske A."/>
            <person name="Baker B.J."/>
        </authorList>
    </citation>
    <scope>NUCLEOTIDE SEQUENCE [LARGE SCALE GENOMIC DNA]</scope>
    <source>
        <strain evidence="11">B34_G17</strain>
    </source>
</reference>